<proteinExistence type="predicted"/>
<dbReference type="EMBL" id="MN739371">
    <property type="protein sequence ID" value="QHT01385.1"/>
    <property type="molecule type" value="Genomic_DNA"/>
</dbReference>
<dbReference type="AlphaFoldDB" id="A0A6C0CCM8"/>
<reference evidence="1" key="1">
    <citation type="journal article" date="2020" name="Nature">
        <title>Giant virus diversity and host interactions through global metagenomics.</title>
        <authorList>
            <person name="Schulz F."/>
            <person name="Roux S."/>
            <person name="Paez-Espino D."/>
            <person name="Jungbluth S."/>
            <person name="Walsh D.A."/>
            <person name="Denef V.J."/>
            <person name="McMahon K.D."/>
            <person name="Konstantinidis K.T."/>
            <person name="Eloe-Fadrosh E.A."/>
            <person name="Kyrpides N.C."/>
            <person name="Woyke T."/>
        </authorList>
    </citation>
    <scope>NUCLEOTIDE SEQUENCE</scope>
    <source>
        <strain evidence="1">GVMAG-M-3300020192-26</strain>
    </source>
</reference>
<sequence length="432" mass="50717">MRCRNCFESIPAYVRSELCDTCRWDSKVTISTTNAKKKYMLTNSEIEAANLFCYEISFRYAHGFKYLVMDIEELAEKVFATIDDNDKRKQKYLKNVENDHNNRLELIDEMRESINGYLEENDLEPDCDTLVFIEEIIKRKYNADLDDVIGYVKRKIKLDNLINEHSAKFIKSAKEHSQYDEYIYDHSQSLTETFDEISSDINEKNTLDMRTKKTNRFIEEGIEEDFIDFALSLPICKEYTTQITCKIKFDTICKRLVEYVERKYALDEFIKDNIDAQYRNIALSSLSYKNYVMNLKCNFETTCDAITTQIDKRIVSDKKKTIVDSKKIAIEKKYPGSRGWLEKAISNPKIGKMYTKYLQKGGDIKKLMDDIKNIIIGFNAQKTKNIDDVITKLLSKNTDPTIYDNIKFNYLTGQIKFGRAKSELTYYKIFDE</sequence>
<protein>
    <submittedName>
        <fullName evidence="1">Uncharacterized protein</fullName>
    </submittedName>
</protein>
<accession>A0A6C0CCM8</accession>
<evidence type="ECO:0000313" key="1">
    <source>
        <dbReference type="EMBL" id="QHT01385.1"/>
    </source>
</evidence>
<organism evidence="1">
    <name type="scientific">viral metagenome</name>
    <dbReference type="NCBI Taxonomy" id="1070528"/>
    <lineage>
        <taxon>unclassified sequences</taxon>
        <taxon>metagenomes</taxon>
        <taxon>organismal metagenomes</taxon>
    </lineage>
</organism>
<name>A0A6C0CCM8_9ZZZZ</name>